<dbReference type="KEGG" id="slp:Slip_1799"/>
<evidence type="ECO:0000313" key="2">
    <source>
        <dbReference type="Proteomes" id="UP000000378"/>
    </source>
</evidence>
<keyword evidence="2" id="KW-1185">Reference proteome</keyword>
<evidence type="ECO:0000313" key="1">
    <source>
        <dbReference type="EMBL" id="ADI02554.1"/>
    </source>
</evidence>
<sequence>MDYKVVEVKDRPYVDTRLGRGRLFRILGDRVHVEFDYMYLVELRVSDVDLSGIETEVSNERHLEGTTSDRKSC</sequence>
<accession>D7CPB9</accession>
<protein>
    <submittedName>
        <fullName evidence="1">Uncharacterized protein</fullName>
    </submittedName>
</protein>
<dbReference type="AlphaFoldDB" id="D7CPB9"/>
<organism evidence="1 2">
    <name type="scientific">Syntrophothermus lipocalidus (strain DSM 12680 / TGB-C1)</name>
    <dbReference type="NCBI Taxonomy" id="643648"/>
    <lineage>
        <taxon>Bacteria</taxon>
        <taxon>Bacillati</taxon>
        <taxon>Bacillota</taxon>
        <taxon>Clostridia</taxon>
        <taxon>Eubacteriales</taxon>
        <taxon>Syntrophomonadaceae</taxon>
        <taxon>Syntrophothermus</taxon>
    </lineage>
</organism>
<reference evidence="2" key="1">
    <citation type="journal article" date="2010" name="Stand. Genomic Sci.">
        <title>Complete genome sequence of Syntrophothermus lipocalidus type strain (TGB-C1T).</title>
        <authorList>
            <consortium name="US DOE Joint Genome Institute (JGI-PGF)"/>
            <person name="Djao O."/>
            <person name="Zhang X."/>
            <person name="Lucas S."/>
            <person name="Lapidus A."/>
            <person name="Glavina Del Rio T."/>
            <person name="Nolan M."/>
            <person name="Tice H."/>
            <person name="Cheng J."/>
            <person name="Han C."/>
            <person name="Tapia R."/>
            <person name="Goodwin L."/>
            <person name="Pitluck S."/>
            <person name="Liolios K."/>
            <person name="Ivanova N."/>
            <person name="Mavromatis K."/>
            <person name="Mikhailova N."/>
            <person name="Ovchinnikova G."/>
            <person name="Pati A."/>
            <person name="Brambilla E."/>
            <person name="Chen A."/>
            <person name="Palaniappan K."/>
            <person name="Land M."/>
            <person name="Hauser L."/>
            <person name="Chang Y."/>
            <person name="Jeffries C."/>
            <person name="Rohde M."/>
            <person name="Sikorski J."/>
            <person name="Spring S."/>
            <person name="Goker M."/>
            <person name="Detter J."/>
            <person name="Woyke T."/>
            <person name="Bristow J."/>
            <person name="Eisen J."/>
            <person name="Markowitz V."/>
            <person name="Hugenholtz P."/>
            <person name="Kyrpides N."/>
            <person name="Klenk H."/>
        </authorList>
    </citation>
    <scope>NUCLEOTIDE SEQUENCE [LARGE SCALE GENOMIC DNA]</scope>
    <source>
        <strain evidence="2">DSM 12680 / TGB-C1</strain>
    </source>
</reference>
<proteinExistence type="predicted"/>
<reference evidence="1 2" key="2">
    <citation type="journal article" date="2010" name="Stand. Genomic Sci.">
        <title>Complete genome sequence of Syntrophothermus lipocalidus type strain (TGB-C1).</title>
        <authorList>
            <person name="Djao O.D."/>
            <person name="Zhang X."/>
            <person name="Lucas S."/>
            <person name="Lapidus A."/>
            <person name="Del Rio T.G."/>
            <person name="Nolan M."/>
            <person name="Tice H."/>
            <person name="Cheng J.F."/>
            <person name="Han C."/>
            <person name="Tapia R."/>
            <person name="Goodwin L."/>
            <person name="Pitluck S."/>
            <person name="Liolios K."/>
            <person name="Ivanova N."/>
            <person name="Mavromatis K."/>
            <person name="Mikhailova N."/>
            <person name="Ovchinnikova G."/>
            <person name="Pati A."/>
            <person name="Brambilla E."/>
            <person name="Chen A."/>
            <person name="Palaniappan K."/>
            <person name="Land M."/>
            <person name="Hauser L."/>
            <person name="Chang Y.J."/>
            <person name="Jeffries C.D."/>
            <person name="Rohde M."/>
            <person name="Sikorski J."/>
            <person name="Spring S."/>
            <person name="Goker M."/>
            <person name="Detter J.C."/>
            <person name="Woyke T."/>
            <person name="Bristow J."/>
            <person name="Eisen J.A."/>
            <person name="Markowitz V."/>
            <person name="Hugenholtz P."/>
            <person name="Kyrpides N.C."/>
            <person name="Klenk H.P."/>
        </authorList>
    </citation>
    <scope>NUCLEOTIDE SEQUENCE [LARGE SCALE GENOMIC DNA]</scope>
    <source>
        <strain evidence="2">DSM 12680 / TGB-C1</strain>
    </source>
</reference>
<name>D7CPB9_SYNLT</name>
<gene>
    <name evidence="1" type="ordered locus">Slip_1799</name>
</gene>
<dbReference type="Proteomes" id="UP000000378">
    <property type="component" value="Chromosome"/>
</dbReference>
<dbReference type="EMBL" id="CP002048">
    <property type="protein sequence ID" value="ADI02554.1"/>
    <property type="molecule type" value="Genomic_DNA"/>
</dbReference>
<dbReference type="HOGENOM" id="CLU_2703554_0_0_9"/>
<dbReference type="STRING" id="643648.Slip_1799"/>